<keyword evidence="2" id="KW-1185">Reference proteome</keyword>
<dbReference type="Gene3D" id="3.40.50.300">
    <property type="entry name" value="P-loop containing nucleotide triphosphate hydrolases"/>
    <property type="match status" value="1"/>
</dbReference>
<organism evidence="1 2">
    <name type="scientific">Sphenodon punctatus</name>
    <name type="common">Tuatara</name>
    <name type="synonym">Hatteria punctata</name>
    <dbReference type="NCBI Taxonomy" id="8508"/>
    <lineage>
        <taxon>Eukaryota</taxon>
        <taxon>Metazoa</taxon>
        <taxon>Chordata</taxon>
        <taxon>Craniata</taxon>
        <taxon>Vertebrata</taxon>
        <taxon>Euteleostomi</taxon>
        <taxon>Lepidosauria</taxon>
        <taxon>Sphenodontia</taxon>
        <taxon>Sphenodontidae</taxon>
        <taxon>Sphenodon</taxon>
    </lineage>
</organism>
<name>A0A8D0GDD7_SPHPU</name>
<reference evidence="1" key="1">
    <citation type="submission" date="2025-08" db="UniProtKB">
        <authorList>
            <consortium name="Ensembl"/>
        </authorList>
    </citation>
    <scope>IDENTIFICATION</scope>
</reference>
<accession>A0A8D0GDD7</accession>
<dbReference type="Proteomes" id="UP000694392">
    <property type="component" value="Unplaced"/>
</dbReference>
<dbReference type="GeneTree" id="ENSGT00940000178962"/>
<protein>
    <submittedName>
        <fullName evidence="1">Uncharacterized protein</fullName>
    </submittedName>
</protein>
<proteinExistence type="predicted"/>
<evidence type="ECO:0000313" key="1">
    <source>
        <dbReference type="Ensembl" id="ENSSPUP00000004580.1"/>
    </source>
</evidence>
<dbReference type="Ensembl" id="ENSSPUT00000004860.1">
    <property type="protein sequence ID" value="ENSSPUP00000004580.1"/>
    <property type="gene ID" value="ENSSPUG00000003530.1"/>
</dbReference>
<reference evidence="1" key="2">
    <citation type="submission" date="2025-09" db="UniProtKB">
        <authorList>
            <consortium name="Ensembl"/>
        </authorList>
    </citation>
    <scope>IDENTIFICATION</scope>
</reference>
<evidence type="ECO:0000313" key="2">
    <source>
        <dbReference type="Proteomes" id="UP000694392"/>
    </source>
</evidence>
<dbReference type="InterPro" id="IPR027417">
    <property type="entry name" value="P-loop_NTPase"/>
</dbReference>
<dbReference type="AlphaFoldDB" id="A0A8D0GDD7"/>
<sequence>MAAAGRARLPPGPAMASAVVRSLSGLSSRALPPVVILGATGTGKSKLALQLGLHFGGEIVSADSMQVFP</sequence>